<sequence>MGTSDASEACEKGLTGRIGGPTFHANGVLEYLAVKKVGKKTDKKGILYRVKHVPAAK</sequence>
<protein>
    <submittedName>
        <fullName evidence="1">Uncharacterized protein</fullName>
    </submittedName>
</protein>
<comment type="caution">
    <text evidence="1">The sequence shown here is derived from an EMBL/GenBank/DDBJ whole genome shotgun (WGS) entry which is preliminary data.</text>
</comment>
<evidence type="ECO:0000313" key="1">
    <source>
        <dbReference type="EMBL" id="GAG22746.1"/>
    </source>
</evidence>
<name>X0XCR1_9ZZZZ</name>
<proteinExistence type="predicted"/>
<reference evidence="1" key="1">
    <citation type="journal article" date="2014" name="Front. Microbiol.">
        <title>High frequency of phylogenetically diverse reductive dehalogenase-homologous genes in deep subseafloor sedimentary metagenomes.</title>
        <authorList>
            <person name="Kawai M."/>
            <person name="Futagami T."/>
            <person name="Toyoda A."/>
            <person name="Takaki Y."/>
            <person name="Nishi S."/>
            <person name="Hori S."/>
            <person name="Arai W."/>
            <person name="Tsubouchi T."/>
            <person name="Morono Y."/>
            <person name="Uchiyama I."/>
            <person name="Ito T."/>
            <person name="Fujiyama A."/>
            <person name="Inagaki F."/>
            <person name="Takami H."/>
        </authorList>
    </citation>
    <scope>NUCLEOTIDE SEQUENCE</scope>
    <source>
        <strain evidence="1">Expedition CK06-06</strain>
    </source>
</reference>
<gene>
    <name evidence="1" type="ORF">S01H1_47598</name>
</gene>
<dbReference type="EMBL" id="BARS01030517">
    <property type="protein sequence ID" value="GAG22746.1"/>
    <property type="molecule type" value="Genomic_DNA"/>
</dbReference>
<accession>X0XCR1</accession>
<organism evidence="1">
    <name type="scientific">marine sediment metagenome</name>
    <dbReference type="NCBI Taxonomy" id="412755"/>
    <lineage>
        <taxon>unclassified sequences</taxon>
        <taxon>metagenomes</taxon>
        <taxon>ecological metagenomes</taxon>
    </lineage>
</organism>
<dbReference type="AlphaFoldDB" id="X0XCR1"/>